<feature type="compositionally biased region" description="Low complexity" evidence="1">
    <location>
        <begin position="25"/>
        <end position="34"/>
    </location>
</feature>
<evidence type="ECO:0000313" key="3">
    <source>
        <dbReference type="Proteomes" id="UP000281553"/>
    </source>
</evidence>
<evidence type="ECO:0000256" key="1">
    <source>
        <dbReference type="SAM" id="MobiDB-lite"/>
    </source>
</evidence>
<proteinExistence type="predicted"/>
<keyword evidence="3" id="KW-1185">Reference proteome</keyword>
<protein>
    <submittedName>
        <fullName evidence="2">Uncharacterized protein</fullName>
    </submittedName>
</protein>
<feature type="region of interest" description="Disordered" evidence="1">
    <location>
        <begin position="1"/>
        <end position="54"/>
    </location>
</feature>
<dbReference type="EMBL" id="UYRU01057662">
    <property type="protein sequence ID" value="VDN13879.1"/>
    <property type="molecule type" value="Genomic_DNA"/>
</dbReference>
<accession>A0A3P7NZ65</accession>
<name>A0A3P7NZ65_DIBLA</name>
<reference evidence="2 3" key="1">
    <citation type="submission" date="2018-11" db="EMBL/GenBank/DDBJ databases">
        <authorList>
            <consortium name="Pathogen Informatics"/>
        </authorList>
    </citation>
    <scope>NUCLEOTIDE SEQUENCE [LARGE SCALE GENOMIC DNA]</scope>
</reference>
<gene>
    <name evidence="2" type="ORF">DILT_LOCUS9710</name>
</gene>
<evidence type="ECO:0000313" key="2">
    <source>
        <dbReference type="EMBL" id="VDN13879.1"/>
    </source>
</evidence>
<dbReference type="AlphaFoldDB" id="A0A3P7NZ65"/>
<organism evidence="2 3">
    <name type="scientific">Dibothriocephalus latus</name>
    <name type="common">Fish tapeworm</name>
    <name type="synonym">Diphyllobothrium latum</name>
    <dbReference type="NCBI Taxonomy" id="60516"/>
    <lineage>
        <taxon>Eukaryota</taxon>
        <taxon>Metazoa</taxon>
        <taxon>Spiralia</taxon>
        <taxon>Lophotrochozoa</taxon>
        <taxon>Platyhelminthes</taxon>
        <taxon>Cestoda</taxon>
        <taxon>Eucestoda</taxon>
        <taxon>Diphyllobothriidea</taxon>
        <taxon>Diphyllobothriidae</taxon>
        <taxon>Dibothriocephalus</taxon>
    </lineage>
</organism>
<dbReference type="Proteomes" id="UP000281553">
    <property type="component" value="Unassembled WGS sequence"/>
</dbReference>
<sequence length="111" mass="12189">MTHSTSNCLKICDPPSQLTAEKPASTDPETTEVTPESEEQEVKAVSECPVEDNPEPIVDEEEKELISQLTDVPDFVPSNTDLQAYQSVPADMPILCAHLPAVNRFLFAFTV</sequence>